<sequence>MAKPEVLTALRQQQQHSRNASTTEAVPAGSAEDVTAPTEGIPHAASYDTWRVAIKLLPFWVDSPEVWFTQVEAHFSLARLTQHRTRYDYVVTHLDAHYFNENRRYDNFSPQSLPSANLRSSCTTCVRSRATCKSRILSCERFGSNDSRPQVRLALNKLAEISDRVEAFWPQLSPTIQAVAAPLNTTELARGIDDID</sequence>
<gene>
    <name evidence="1" type="ORF">HPB49_011841</name>
</gene>
<organism evidence="1 2">
    <name type="scientific">Dermacentor silvarum</name>
    <name type="common">Tick</name>
    <dbReference type="NCBI Taxonomy" id="543639"/>
    <lineage>
        <taxon>Eukaryota</taxon>
        <taxon>Metazoa</taxon>
        <taxon>Ecdysozoa</taxon>
        <taxon>Arthropoda</taxon>
        <taxon>Chelicerata</taxon>
        <taxon>Arachnida</taxon>
        <taxon>Acari</taxon>
        <taxon>Parasitiformes</taxon>
        <taxon>Ixodida</taxon>
        <taxon>Ixodoidea</taxon>
        <taxon>Ixodidae</taxon>
        <taxon>Rhipicephalinae</taxon>
        <taxon>Dermacentor</taxon>
    </lineage>
</organism>
<dbReference type="EMBL" id="CM023470">
    <property type="protein sequence ID" value="KAH7979896.1"/>
    <property type="molecule type" value="Genomic_DNA"/>
</dbReference>
<name>A0ACB8DZW5_DERSI</name>
<proteinExistence type="predicted"/>
<accession>A0ACB8DZW5</accession>
<evidence type="ECO:0000313" key="2">
    <source>
        <dbReference type="Proteomes" id="UP000821865"/>
    </source>
</evidence>
<comment type="caution">
    <text evidence="1">The sequence shown here is derived from an EMBL/GenBank/DDBJ whole genome shotgun (WGS) entry which is preliminary data.</text>
</comment>
<keyword evidence="2" id="KW-1185">Reference proteome</keyword>
<evidence type="ECO:0000313" key="1">
    <source>
        <dbReference type="EMBL" id="KAH7979896.1"/>
    </source>
</evidence>
<protein>
    <submittedName>
        <fullName evidence="1">Uncharacterized protein</fullName>
    </submittedName>
</protein>
<dbReference type="Proteomes" id="UP000821865">
    <property type="component" value="Chromosome 1"/>
</dbReference>
<reference evidence="1" key="1">
    <citation type="submission" date="2020-05" db="EMBL/GenBank/DDBJ databases">
        <title>Large-scale comparative analyses of tick genomes elucidate their genetic diversity and vector capacities.</title>
        <authorList>
            <person name="Jia N."/>
            <person name="Wang J."/>
            <person name="Shi W."/>
            <person name="Du L."/>
            <person name="Sun Y."/>
            <person name="Zhan W."/>
            <person name="Jiang J."/>
            <person name="Wang Q."/>
            <person name="Zhang B."/>
            <person name="Ji P."/>
            <person name="Sakyi L.B."/>
            <person name="Cui X."/>
            <person name="Yuan T."/>
            <person name="Jiang B."/>
            <person name="Yang W."/>
            <person name="Lam T.T.-Y."/>
            <person name="Chang Q."/>
            <person name="Ding S."/>
            <person name="Wang X."/>
            <person name="Zhu J."/>
            <person name="Ruan X."/>
            <person name="Zhao L."/>
            <person name="Wei J."/>
            <person name="Que T."/>
            <person name="Du C."/>
            <person name="Cheng J."/>
            <person name="Dai P."/>
            <person name="Han X."/>
            <person name="Huang E."/>
            <person name="Gao Y."/>
            <person name="Liu J."/>
            <person name="Shao H."/>
            <person name="Ye R."/>
            <person name="Li L."/>
            <person name="Wei W."/>
            <person name="Wang X."/>
            <person name="Wang C."/>
            <person name="Yang T."/>
            <person name="Huo Q."/>
            <person name="Li W."/>
            <person name="Guo W."/>
            <person name="Chen H."/>
            <person name="Zhou L."/>
            <person name="Ni X."/>
            <person name="Tian J."/>
            <person name="Zhou Y."/>
            <person name="Sheng Y."/>
            <person name="Liu T."/>
            <person name="Pan Y."/>
            <person name="Xia L."/>
            <person name="Li J."/>
            <person name="Zhao F."/>
            <person name="Cao W."/>
        </authorList>
    </citation>
    <scope>NUCLEOTIDE SEQUENCE</scope>
    <source>
        <strain evidence="1">Dsil-2018</strain>
    </source>
</reference>